<dbReference type="OrthoDB" id="1247931at2"/>
<dbReference type="EMBL" id="JPRP01000008">
    <property type="protein sequence ID" value="KFE97204.1"/>
    <property type="molecule type" value="Genomic_DNA"/>
</dbReference>
<protein>
    <recommendedName>
        <fullName evidence="3">Secretion system C-terminal sorting domain-containing protein</fullName>
    </recommendedName>
</protein>
<evidence type="ECO:0000259" key="3">
    <source>
        <dbReference type="Pfam" id="PF18962"/>
    </source>
</evidence>
<dbReference type="NCBIfam" id="TIGR04183">
    <property type="entry name" value="Por_Secre_tail"/>
    <property type="match status" value="1"/>
</dbReference>
<accession>A0A085YYE1</accession>
<dbReference type="STRING" id="236814.IX39_20630"/>
<dbReference type="Proteomes" id="UP000028713">
    <property type="component" value="Unassembled WGS sequence"/>
</dbReference>
<evidence type="ECO:0000313" key="5">
    <source>
        <dbReference type="Proteomes" id="UP000028713"/>
    </source>
</evidence>
<keyword evidence="5" id="KW-1185">Reference proteome</keyword>
<proteinExistence type="predicted"/>
<feature type="domain" description="Secretion system C-terminal sorting" evidence="3">
    <location>
        <begin position="180"/>
        <end position="244"/>
    </location>
</feature>
<name>A0A085YYE1_9FLAO</name>
<dbReference type="eggNOG" id="ENOG5032ZEB">
    <property type="taxonomic scope" value="Bacteria"/>
</dbReference>
<evidence type="ECO:0000313" key="4">
    <source>
        <dbReference type="EMBL" id="KFE97204.1"/>
    </source>
</evidence>
<feature type="signal peptide" evidence="2">
    <location>
        <begin position="1"/>
        <end position="19"/>
    </location>
</feature>
<sequence length="246" mass="26777">MKKLTFILLCLLSSTLSNAQLSLTKDDNTPITNGQIFTFNTTDESVATLKYKIKNISTSAINVRIKIMSIQNGTGSGFQFCYLTTCIPSVSVNAVYPSNSNAAIPIAANSETPALGYNMWNTNIGNGTTPISYVIKFYQVDGSNQETGIPITITYKYDPTALAVKETSDKFSFANVTSTLIIDNINIVTSENIAYKLYSMDGSVLLNGTMNKGKKSIDISSQNSGVYILTMKNSQGEMKSEKLIKK</sequence>
<organism evidence="4 5">
    <name type="scientific">Chryseobacterium formosense</name>
    <dbReference type="NCBI Taxonomy" id="236814"/>
    <lineage>
        <taxon>Bacteria</taxon>
        <taxon>Pseudomonadati</taxon>
        <taxon>Bacteroidota</taxon>
        <taxon>Flavobacteriia</taxon>
        <taxon>Flavobacteriales</taxon>
        <taxon>Weeksellaceae</taxon>
        <taxon>Chryseobacterium group</taxon>
        <taxon>Chryseobacterium</taxon>
    </lineage>
</organism>
<evidence type="ECO:0000256" key="2">
    <source>
        <dbReference type="SAM" id="SignalP"/>
    </source>
</evidence>
<keyword evidence="1 2" id="KW-0732">Signal</keyword>
<dbReference type="AlphaFoldDB" id="A0A085YYE1"/>
<dbReference type="Pfam" id="PF18962">
    <property type="entry name" value="Por_Secre_tail"/>
    <property type="match status" value="1"/>
</dbReference>
<evidence type="ECO:0000256" key="1">
    <source>
        <dbReference type="ARBA" id="ARBA00022729"/>
    </source>
</evidence>
<reference evidence="4 5" key="1">
    <citation type="submission" date="2014-07" db="EMBL/GenBank/DDBJ databases">
        <title>Genome of Chryseobacterium formosense LMG 24722.</title>
        <authorList>
            <person name="Pipes S.E."/>
            <person name="Stropko S.J."/>
            <person name="Newman J.D."/>
        </authorList>
    </citation>
    <scope>NUCLEOTIDE SEQUENCE [LARGE SCALE GENOMIC DNA]</scope>
    <source>
        <strain evidence="4 5">LMG 24722</strain>
    </source>
</reference>
<comment type="caution">
    <text evidence="4">The sequence shown here is derived from an EMBL/GenBank/DDBJ whole genome shotgun (WGS) entry which is preliminary data.</text>
</comment>
<feature type="chain" id="PRO_5001800180" description="Secretion system C-terminal sorting domain-containing protein" evidence="2">
    <location>
        <begin position="20"/>
        <end position="246"/>
    </location>
</feature>
<dbReference type="InterPro" id="IPR026444">
    <property type="entry name" value="Secre_tail"/>
</dbReference>
<dbReference type="RefSeq" id="WP_034679897.1">
    <property type="nucleotide sequence ID" value="NZ_FPAP01000003.1"/>
</dbReference>
<gene>
    <name evidence="4" type="ORF">IX39_20630</name>
</gene>